<keyword evidence="4" id="KW-1185">Reference proteome</keyword>
<evidence type="ECO:0000313" key="4">
    <source>
        <dbReference type="Proteomes" id="UP000001056"/>
    </source>
</evidence>
<dbReference type="AlphaFoldDB" id="Q2GMZ9"/>
<organism evidence="3 4">
    <name type="scientific">Chaetomium globosum (strain ATCC 6205 / CBS 148.51 / DSM 1962 / NBRC 6347 / NRRL 1970)</name>
    <name type="common">Soil fungus</name>
    <dbReference type="NCBI Taxonomy" id="306901"/>
    <lineage>
        <taxon>Eukaryota</taxon>
        <taxon>Fungi</taxon>
        <taxon>Dikarya</taxon>
        <taxon>Ascomycota</taxon>
        <taxon>Pezizomycotina</taxon>
        <taxon>Sordariomycetes</taxon>
        <taxon>Sordariomycetidae</taxon>
        <taxon>Sordariales</taxon>
        <taxon>Chaetomiaceae</taxon>
        <taxon>Chaetomium</taxon>
    </lineage>
</organism>
<dbReference type="EMBL" id="CH408035">
    <property type="protein sequence ID" value="EAQ84251.1"/>
    <property type="molecule type" value="Genomic_DNA"/>
</dbReference>
<dbReference type="STRING" id="306901.Q2GMZ9"/>
<dbReference type="HOGENOM" id="CLU_004498_8_1_1"/>
<evidence type="ECO:0000256" key="1">
    <source>
        <dbReference type="SAM" id="MobiDB-lite"/>
    </source>
</evidence>
<name>Q2GMZ9_CHAGB</name>
<protein>
    <recommendedName>
        <fullName evidence="2">Amine oxidase domain-containing protein</fullName>
    </recommendedName>
</protein>
<dbReference type="PANTHER" id="PTHR10742">
    <property type="entry name" value="FLAVIN MONOAMINE OXIDASE"/>
    <property type="match status" value="1"/>
</dbReference>
<accession>Q2GMZ9</accession>
<dbReference type="Pfam" id="PF01593">
    <property type="entry name" value="Amino_oxidase"/>
    <property type="match status" value="1"/>
</dbReference>
<dbReference type="InterPro" id="IPR036188">
    <property type="entry name" value="FAD/NAD-bd_sf"/>
</dbReference>
<dbReference type="Gene3D" id="3.50.50.60">
    <property type="entry name" value="FAD/NAD(P)-binding domain"/>
    <property type="match status" value="1"/>
</dbReference>
<reference evidence="4" key="1">
    <citation type="journal article" date="2015" name="Genome Announc.">
        <title>Draft genome sequence of the cellulolytic fungus Chaetomium globosum.</title>
        <authorList>
            <person name="Cuomo C.A."/>
            <person name="Untereiner W.A."/>
            <person name="Ma L.-J."/>
            <person name="Grabherr M."/>
            <person name="Birren B.W."/>
        </authorList>
    </citation>
    <scope>NUCLEOTIDE SEQUENCE [LARGE SCALE GENOMIC DNA]</scope>
    <source>
        <strain evidence="4">ATCC 6205 / CBS 148.51 / DSM 1962 / NBRC 6347 / NRRL 1970</strain>
    </source>
</reference>
<dbReference type="Gene3D" id="3.90.660.10">
    <property type="match status" value="1"/>
</dbReference>
<dbReference type="OrthoDB" id="7777654at2759"/>
<dbReference type="OMA" id="SATHITX"/>
<dbReference type="VEuPathDB" id="FungiDB:CHGG_10655"/>
<dbReference type="PANTHER" id="PTHR10742:SF410">
    <property type="entry name" value="LYSINE-SPECIFIC HISTONE DEMETHYLASE 2"/>
    <property type="match status" value="1"/>
</dbReference>
<feature type="domain" description="Amine oxidase" evidence="2">
    <location>
        <begin position="403"/>
        <end position="707"/>
    </location>
</feature>
<dbReference type="SUPFAM" id="SSF54373">
    <property type="entry name" value="FAD-linked reductases, C-terminal domain"/>
    <property type="match status" value="1"/>
</dbReference>
<feature type="compositionally biased region" description="Basic and acidic residues" evidence="1">
    <location>
        <begin position="16"/>
        <end position="34"/>
    </location>
</feature>
<feature type="region of interest" description="Disordered" evidence="1">
    <location>
        <begin position="16"/>
        <end position="38"/>
    </location>
</feature>
<sequence>MSKIAPTLSLQIKREKPSARRKCLPVDDPRKTQDLSDIQPLPPKVFYSHYSWRFLRHPDNTIQTTPPLMSTQLRWGHSLTIRQQYALAAAEQEIARVIDNERVPLDNLPPGLGGGLRELPDIAPSNDIQESLKNLSLERIQRPPTPPKVAIVGAGVSGLFLGMMLDYLNDHIPEFNVGYEIFEANDASRVGGRMFTYNFKPHPPHNPQGPHDYYDVGAMRFPHNPIMQRVFELFDWLDMPMGPLEKDSKNGSLVPYSMTNLTGKDQNEPFRYNDLTKWGSYVNIAAAARGNDAFEFNEDRKDPLIPSAVLAMSPSKVVDDAVEDPAPGSAGRCRNMEGQRGWELLNEPPNTTTPDPTRPPFNTSTINFLESHEWVGIPVIPPVPTTTLTPLPLAKVATTSLTKMHSGTDWYDQAFSETVLESLDFDYDKSTKWWCIMGGSQQLPMLMEKRLKTKPIYSSRVSALRNVLKFNPPNPLTFGVEVSLQGDETSKRRVYDGVFNTTTLGCLRRIDTTECYLPNSTKTALRVLAYGESCKVGIKFSSGWWRQTMPGGHRVEKGGLGHSDLHIRTVVYPSYNVLDDPSQPSVLLVSYTWQQDAERIGALISRSSPAGEDELKALLLRELARLHTTTREDEDKLFATISASYLDHYAHNWSDDATTAGAFAFFRAQQFSTLWPKVVQPAGNLVMIGEASSPHHAWVVGAIESAVAGLYSWLYSRMDLPGAKEAVWLIDGTTPVPRDSHKHPPFLGLPSYLPKNHARWMGLISALRTERAAKRE</sequence>
<dbReference type="Proteomes" id="UP000001056">
    <property type="component" value="Unassembled WGS sequence"/>
</dbReference>
<dbReference type="SUPFAM" id="SSF51905">
    <property type="entry name" value="FAD/NAD(P)-binding domain"/>
    <property type="match status" value="1"/>
</dbReference>
<dbReference type="Gene3D" id="1.10.10.1620">
    <property type="match status" value="1"/>
</dbReference>
<dbReference type="InterPro" id="IPR050281">
    <property type="entry name" value="Flavin_monoamine_oxidase"/>
</dbReference>
<evidence type="ECO:0000313" key="3">
    <source>
        <dbReference type="EMBL" id="EAQ84251.1"/>
    </source>
</evidence>
<dbReference type="InterPro" id="IPR002937">
    <property type="entry name" value="Amino_oxidase"/>
</dbReference>
<dbReference type="eggNOG" id="ENOG502QTMD">
    <property type="taxonomic scope" value="Eukaryota"/>
</dbReference>
<dbReference type="InParanoid" id="Q2GMZ9"/>
<dbReference type="GeneID" id="4396311"/>
<proteinExistence type="predicted"/>
<dbReference type="GO" id="GO:0016491">
    <property type="term" value="F:oxidoreductase activity"/>
    <property type="evidence" value="ECO:0007669"/>
    <property type="project" value="InterPro"/>
</dbReference>
<evidence type="ECO:0000259" key="2">
    <source>
        <dbReference type="Pfam" id="PF01593"/>
    </source>
</evidence>
<gene>
    <name evidence="3" type="ORF">CHGG_10655</name>
</gene>
<dbReference type="RefSeq" id="XP_001228582.1">
    <property type="nucleotide sequence ID" value="XM_001228581.1"/>
</dbReference>